<dbReference type="Proteomes" id="UP001473424">
    <property type="component" value="Chromosome"/>
</dbReference>
<organism evidence="2 3">
    <name type="scientific">Spiroplasma ixodetis</name>
    <dbReference type="NCBI Taxonomy" id="2141"/>
    <lineage>
        <taxon>Bacteria</taxon>
        <taxon>Bacillati</taxon>
        <taxon>Mycoplasmatota</taxon>
        <taxon>Mollicutes</taxon>
        <taxon>Entomoplasmatales</taxon>
        <taxon>Spiroplasmataceae</taxon>
        <taxon>Spiroplasma</taxon>
    </lineage>
</organism>
<feature type="coiled-coil region" evidence="1">
    <location>
        <begin position="201"/>
        <end position="274"/>
    </location>
</feature>
<dbReference type="RefSeq" id="WP_353306124.1">
    <property type="nucleotide sequence ID" value="NZ_AP028955.1"/>
</dbReference>
<evidence type="ECO:0000313" key="2">
    <source>
        <dbReference type="EMBL" id="BET39291.1"/>
    </source>
</evidence>
<dbReference type="EMBL" id="AP028955">
    <property type="protein sequence ID" value="BET39291.1"/>
    <property type="molecule type" value="Genomic_DNA"/>
</dbReference>
<evidence type="ECO:0000256" key="1">
    <source>
        <dbReference type="SAM" id="Coils"/>
    </source>
</evidence>
<sequence length="707" mass="84259">MKEKKERFKIILEIATTNISIFDIENKIRKFKENLEIFKKEFTFFINESVEEQRNYKQRYQNILSEEELENSKYEKDLSYKEDDLKNLKSNIEDLTKSRANNQLRNKTLNEKIAKEQKELKKIRKEIKALQKDKEEFKEKSTKIDKDTFQETQKNIEDFQATMRTKIKYVEVVSALIEVNSSDANIQKHWDALWIDYNNKVKNAKERVHILETEISNWKKEISENEISIKSQEKEIIVLTQEQLKLEIDIKKIKDKIEKNIKEIRDKLSEINNKMNSCFTENKLNITKKSNDIINLFNEFKTFHEKIKEDFKFFITIKEQVDKFLGEYFFIKNSKIENSISIVADYDAALKIIINNFTTFFGENKYGELLKSIKQFNNYKESNAQQELQPSTSSDITIDINNENNGKCKLFDFEELKLESGSIVKMTLNYYNFLQEYKGPYSYLIFIKDDSLNEGKNQKIAKNLYFNPLLLFEDCNEEEQIIFKKLQNKMAKNSKKNFLFNENKKFALLCTNENDSSQNLLFLIDFTTLIKIPKKFIPLMYDYQKKYNLNKKICKKIVNNFEQKNKKDYKFMFIKVRVQNNNIKNYFKNLDLLYEKIYQQKDQLQELKHLFFEFNEFLDLNKKQQNIKISDYESQQTSEFLKENDFVYKMVKEISKILDITLNSINSDCLIGNSNNVLQIADVESINQEVSVGLVLSEQKIAFTNNI</sequence>
<evidence type="ECO:0000313" key="3">
    <source>
        <dbReference type="Proteomes" id="UP001473424"/>
    </source>
</evidence>
<name>A0ABN7BWI8_9MOLU</name>
<keyword evidence="1" id="KW-0175">Coiled coil</keyword>
<gene>
    <name evidence="2" type="ORF">SAP269_18800</name>
</gene>
<protein>
    <recommendedName>
        <fullName evidence="4">DUF2326 domain-containing protein</fullName>
    </recommendedName>
</protein>
<keyword evidence="3" id="KW-1185">Reference proteome</keyword>
<proteinExistence type="predicted"/>
<feature type="coiled-coil region" evidence="1">
    <location>
        <begin position="21"/>
        <end position="147"/>
    </location>
</feature>
<reference evidence="3" key="1">
    <citation type="journal article" date="2024" name="FEMS Microbiol. Lett.">
        <title>Genomic insights into Spiroplasma endosymbionts that induce male-killing and protective phenotypes in the pea aphid.</title>
        <authorList>
            <person name="Arai H."/>
            <person name="Legeai F."/>
            <person name="Kageyama D."/>
            <person name="Sugio A."/>
            <person name="Simon J.C."/>
        </authorList>
    </citation>
    <scope>NUCLEOTIDE SEQUENCE [LARGE SCALE GENOMIC DNA]</scope>
    <source>
        <strain evidence="3">sAp269</strain>
    </source>
</reference>
<accession>A0ABN7BWI8</accession>
<evidence type="ECO:0008006" key="4">
    <source>
        <dbReference type="Google" id="ProtNLM"/>
    </source>
</evidence>